<feature type="compositionally biased region" description="Low complexity" evidence="1">
    <location>
        <begin position="125"/>
        <end position="140"/>
    </location>
</feature>
<keyword evidence="4" id="KW-1185">Reference proteome</keyword>
<accession>A0AA38UTZ5</accession>
<feature type="region of interest" description="Disordered" evidence="1">
    <location>
        <begin position="1"/>
        <end position="198"/>
    </location>
</feature>
<feature type="compositionally biased region" description="Polar residues" evidence="1">
    <location>
        <begin position="45"/>
        <end position="61"/>
    </location>
</feature>
<feature type="compositionally biased region" description="Low complexity" evidence="1">
    <location>
        <begin position="76"/>
        <end position="87"/>
    </location>
</feature>
<feature type="compositionally biased region" description="Polar residues" evidence="1">
    <location>
        <begin position="141"/>
        <end position="153"/>
    </location>
</feature>
<evidence type="ECO:0000313" key="3">
    <source>
        <dbReference type="EMBL" id="KAJ3985076.1"/>
    </source>
</evidence>
<dbReference type="EMBL" id="MU801971">
    <property type="protein sequence ID" value="KAJ3985076.1"/>
    <property type="molecule type" value="Genomic_DNA"/>
</dbReference>
<accession>A0A9W8NY89</accession>
<comment type="caution">
    <text evidence="2">The sequence shown here is derived from an EMBL/GenBank/DDBJ whole genome shotgun (WGS) entry which is preliminary data.</text>
</comment>
<dbReference type="AlphaFoldDB" id="A0A9W8NY89"/>
<organism evidence="2 4">
    <name type="scientific">Lentinula detonsa</name>
    <dbReference type="NCBI Taxonomy" id="2804962"/>
    <lineage>
        <taxon>Eukaryota</taxon>
        <taxon>Fungi</taxon>
        <taxon>Dikarya</taxon>
        <taxon>Basidiomycota</taxon>
        <taxon>Agaricomycotina</taxon>
        <taxon>Agaricomycetes</taxon>
        <taxon>Agaricomycetidae</taxon>
        <taxon>Agaricales</taxon>
        <taxon>Marasmiineae</taxon>
        <taxon>Omphalotaceae</taxon>
        <taxon>Lentinula</taxon>
    </lineage>
</organism>
<reference evidence="3" key="2">
    <citation type="submission" date="2022-08" db="EMBL/GenBank/DDBJ databases">
        <authorList>
            <consortium name="DOE Joint Genome Institute"/>
            <person name="Min B."/>
            <person name="Riley R."/>
            <person name="Sierra-Patev S."/>
            <person name="Naranjo-Ortiz M."/>
            <person name="Looney B."/>
            <person name="Konkel Z."/>
            <person name="Slot J.C."/>
            <person name="Sakamoto Y."/>
            <person name="Steenwyk J.L."/>
            <person name="Rokas A."/>
            <person name="Carro J."/>
            <person name="Camarero S."/>
            <person name="Ferreira P."/>
            <person name="Molpeceres G."/>
            <person name="Ruiz-Duenas F.J."/>
            <person name="Serrano A."/>
            <person name="Henrissat B."/>
            <person name="Drula E."/>
            <person name="Hughes K.W."/>
            <person name="Mata J.L."/>
            <person name="Ishikawa N.K."/>
            <person name="Vargas-Isla R."/>
            <person name="Ushijima S."/>
            <person name="Smith C.A."/>
            <person name="Ahrendt S."/>
            <person name="Andreopoulos W."/>
            <person name="He G."/>
            <person name="Labutti K."/>
            <person name="Lipzen A."/>
            <person name="Ng V."/>
            <person name="Sandor L."/>
            <person name="Barry K."/>
            <person name="Martinez A.T."/>
            <person name="Xiao Y."/>
            <person name="Gibbons J.G."/>
            <person name="Terashima K."/>
            <person name="Hibbett D.S."/>
            <person name="Grigoriev I.V."/>
        </authorList>
    </citation>
    <scope>NUCLEOTIDE SEQUENCE</scope>
    <source>
        <strain evidence="3">TFB7829</strain>
    </source>
</reference>
<reference evidence="2 4" key="3">
    <citation type="journal article" date="2023" name="Proc. Natl. Acad. Sci. U.S.A.">
        <title>A global phylogenomic analysis of the shiitake genus Lentinula.</title>
        <authorList>
            <person name="Sierra-Patev S."/>
            <person name="Min B."/>
            <person name="Naranjo-Ortiz M."/>
            <person name="Looney B."/>
            <person name="Konkel Z."/>
            <person name="Slot J.C."/>
            <person name="Sakamoto Y."/>
            <person name="Steenwyk J.L."/>
            <person name="Rokas A."/>
            <person name="Carro J."/>
            <person name="Camarero S."/>
            <person name="Ferreira P."/>
            <person name="Molpeceres G."/>
            <person name="Ruiz-Duenas F.J."/>
            <person name="Serrano A."/>
            <person name="Henrissat B."/>
            <person name="Drula E."/>
            <person name="Hughes K.W."/>
            <person name="Mata J.L."/>
            <person name="Ishikawa N.K."/>
            <person name="Vargas-Isla R."/>
            <person name="Ushijima S."/>
            <person name="Smith C.A."/>
            <person name="Donoghue J."/>
            <person name="Ahrendt S."/>
            <person name="Andreopoulos W."/>
            <person name="He G."/>
            <person name="LaButti K."/>
            <person name="Lipzen A."/>
            <person name="Ng V."/>
            <person name="Riley R."/>
            <person name="Sandor L."/>
            <person name="Barry K."/>
            <person name="Martinez A.T."/>
            <person name="Xiao Y."/>
            <person name="Gibbons J.G."/>
            <person name="Terashima K."/>
            <person name="Grigoriev I.V."/>
            <person name="Hibbett D."/>
        </authorList>
    </citation>
    <scope>NUCLEOTIDE SEQUENCE [LARGE SCALE GENOMIC DNA]</scope>
    <source>
        <strain evidence="2 4">TFB7810</strain>
    </source>
</reference>
<protein>
    <submittedName>
        <fullName evidence="2">Uncharacterized protein</fullName>
    </submittedName>
</protein>
<feature type="compositionally biased region" description="Polar residues" evidence="1">
    <location>
        <begin position="1"/>
        <end position="15"/>
    </location>
</feature>
<feature type="compositionally biased region" description="Basic residues" evidence="1">
    <location>
        <begin position="100"/>
        <end position="113"/>
    </location>
</feature>
<reference evidence="2" key="1">
    <citation type="submission" date="2022-08" db="EMBL/GenBank/DDBJ databases">
        <authorList>
            <consortium name="DOE Joint Genome Institute"/>
            <person name="Min B."/>
            <person name="Sierra-Patev S."/>
            <person name="Naranjo-Ortiz M."/>
            <person name="Looney B."/>
            <person name="Konkel Z."/>
            <person name="Slot J.C."/>
            <person name="Sakamoto Y."/>
            <person name="Steenwyk J.L."/>
            <person name="Rokas A."/>
            <person name="Carro J."/>
            <person name="Camarero S."/>
            <person name="Ferreira P."/>
            <person name="Molpeceres G."/>
            <person name="Ruiz-duenas F.J."/>
            <person name="Serrano A."/>
            <person name="Henrissat B."/>
            <person name="Drula E."/>
            <person name="Hughes K.W."/>
            <person name="Mata J.L."/>
            <person name="Ishikawa N.K."/>
            <person name="Vargas-Isla R."/>
            <person name="Ushijima S."/>
            <person name="Smith C.A."/>
            <person name="Ahrendt S."/>
            <person name="Andreopoulos W."/>
            <person name="He G."/>
            <person name="LaButti K."/>
            <person name="Lipzen A."/>
            <person name="Ng V."/>
            <person name="Riley R."/>
            <person name="Sandor L."/>
            <person name="Barry K."/>
            <person name="Martinez A.T."/>
            <person name="Xiao Y."/>
            <person name="Gibbons J.G."/>
            <person name="Terashima K."/>
            <person name="Hibbett D.S."/>
            <person name="Grigoriev I.V."/>
        </authorList>
    </citation>
    <scope>NUCLEOTIDE SEQUENCE</scope>
    <source>
        <strain evidence="2">TFB7810</strain>
    </source>
</reference>
<proteinExistence type="predicted"/>
<dbReference type="EMBL" id="JANVFU010000009">
    <property type="protein sequence ID" value="KAJ3743193.1"/>
    <property type="molecule type" value="Genomic_DNA"/>
</dbReference>
<sequence>MPNGSRSSDVLTSRSADIHQPPPTHDHARDALRLALGSILAPKRSTPNPATIRSGSSSGTASPAHFQFPYHTGSHTPSPANSSSTPAPQGPPSHLSFPHPHAHQHHHHPHGHSHLIPLGREHSHSVSGHSSSSHSPHSSSPATPITESASSPFNHYPRPGLLTRSISSSSAHNLSSNRPSPVIGGAGAESPVPPSSLPAIQDEHEVERGIHAPAPRLPDNTDASTETAALHPHIPMVAVSSPGESPIVKNKLIQTLEGKTHSAWDALIHGPFS</sequence>
<dbReference type="Proteomes" id="UP001163850">
    <property type="component" value="Unassembled WGS sequence"/>
</dbReference>
<evidence type="ECO:0000313" key="2">
    <source>
        <dbReference type="EMBL" id="KAJ3743193.1"/>
    </source>
</evidence>
<evidence type="ECO:0000256" key="1">
    <source>
        <dbReference type="SAM" id="MobiDB-lite"/>
    </source>
</evidence>
<gene>
    <name evidence="2" type="ORF">DFH05DRAFT_1296031</name>
    <name evidence="3" type="ORF">F5890DRAFT_1512533</name>
</gene>
<name>A0A9W8NY89_9AGAR</name>
<dbReference type="Proteomes" id="UP001142393">
    <property type="component" value="Unassembled WGS sequence"/>
</dbReference>
<feature type="compositionally biased region" description="Low complexity" evidence="1">
    <location>
        <begin position="165"/>
        <end position="180"/>
    </location>
</feature>
<evidence type="ECO:0000313" key="4">
    <source>
        <dbReference type="Proteomes" id="UP001142393"/>
    </source>
</evidence>